<accession>A0A7T0BZY1</accession>
<reference evidence="2 3" key="1">
    <citation type="submission" date="2020-02" db="EMBL/GenBank/DDBJ databases">
        <title>Genomic and physiological characterization of two novel Nitrospinaceae genera.</title>
        <authorList>
            <person name="Mueller A.J."/>
            <person name="Jung M.-Y."/>
            <person name="Strachan C.R."/>
            <person name="Herbold C.W."/>
            <person name="Kirkegaard R.H."/>
            <person name="Daims H."/>
        </authorList>
    </citation>
    <scope>NUCLEOTIDE SEQUENCE [LARGE SCALE GENOMIC DNA]</scope>
    <source>
        <strain evidence="2">EB</strain>
    </source>
</reference>
<sequence length="739" mass="79945">MLLGGLLLSTLLFPTSLPASENQDPGSLFKRGEVFQRISNFPVYLNNSDPDKETAAEIIKVTEDGNTLIYTDSPGEVLGFVDITNPRQPQPLGTLPVEGEPTSVSVAGNLALVGVNTSQDFTQPSGFLAVVDVLQRRIIRKIPLAGQPDSVAVGPRKRFLAIAIENERDEDLVVNGVEGGLPQLPAGLLQVIRLRGPVEDWEVKDVLLTGLSDLAPADPEPEFVSINRSGIAAVTLQENNHIVLVSLSRLRVMRDFPAGTVDLKDIDTLEEDVIKLTGSLSDVPREPDAIAWLGNFWVVTANEGDLNGGSRGFSIFTRNGKVLFDSGNQIEHLAVTHGHYPESRSENKGTEPEGVEVGRYGNRYFIFVGSERGNFVSVYHARLGRKPEFLQLLPTGIGPEGLLAIPERKLLVVAAENDEPGGIRSMISLYQLEKGPVDYPTIVSGKDASGLPIPWGALSALAADRNDSNRLFTVHDSFYKESKLYSLDVSQKPAKITSSITLLKNGSKVAYDLEGLVQRTDGSFWAVSEGKIGVADNLLIKISPTGNILEEISLPASVNALAKNHGFEGVAATESDGEERVFVAFQREWEGDPAGLARVGEYSPSTGDWRFFYYPLDAPASPAGGWVGLSEIVAMDEVTFLVIERDNKGGPDATIKKIYEFSIQGLTSQPQGGAFPVVSKILRRDLLPDLESANGWVLDKVEGLVVGSDGNAYAVTDNDGVEDATGETQFLWLETLEQK</sequence>
<dbReference type="KEGG" id="nli:G3M70_12180"/>
<name>A0A7T0BZY1_9BACT</name>
<evidence type="ECO:0000313" key="3">
    <source>
        <dbReference type="Proteomes" id="UP000594688"/>
    </source>
</evidence>
<dbReference type="InterPro" id="IPR011048">
    <property type="entry name" value="Haem_d1_sf"/>
</dbReference>
<dbReference type="PANTHER" id="PTHR46928">
    <property type="entry name" value="MESENCHYME-SPECIFIC CELL SURFACE GLYCOPROTEIN"/>
    <property type="match status" value="1"/>
</dbReference>
<dbReference type="Proteomes" id="UP000594688">
    <property type="component" value="Chromosome"/>
</dbReference>
<dbReference type="PANTHER" id="PTHR46928:SF1">
    <property type="entry name" value="MESENCHYME-SPECIFIC CELL SURFACE GLYCOPROTEIN"/>
    <property type="match status" value="1"/>
</dbReference>
<gene>
    <name evidence="2" type="ORF">G3M70_12180</name>
</gene>
<dbReference type="InterPro" id="IPR027372">
    <property type="entry name" value="Phytase-like_dom"/>
</dbReference>
<dbReference type="SUPFAM" id="SSF51004">
    <property type="entry name" value="C-terminal (heme d1) domain of cytochrome cd1-nitrite reductase"/>
    <property type="match status" value="1"/>
</dbReference>
<feature type="domain" description="Phytase-like" evidence="1">
    <location>
        <begin position="453"/>
        <end position="719"/>
    </location>
</feature>
<dbReference type="EMBL" id="CP048685">
    <property type="protein sequence ID" value="QPJ63802.1"/>
    <property type="molecule type" value="Genomic_DNA"/>
</dbReference>
<dbReference type="Pfam" id="PF13449">
    <property type="entry name" value="Phytase-like"/>
    <property type="match status" value="1"/>
</dbReference>
<dbReference type="SUPFAM" id="SSF75011">
    <property type="entry name" value="3-carboxy-cis,cis-mucoante lactonizing enzyme"/>
    <property type="match status" value="1"/>
</dbReference>
<dbReference type="InterPro" id="IPR015943">
    <property type="entry name" value="WD40/YVTN_repeat-like_dom_sf"/>
</dbReference>
<dbReference type="InterPro" id="IPR052956">
    <property type="entry name" value="Mesenchyme-surface_protein"/>
</dbReference>
<dbReference type="Gene3D" id="2.130.10.10">
    <property type="entry name" value="YVTN repeat-like/Quinoprotein amine dehydrogenase"/>
    <property type="match status" value="1"/>
</dbReference>
<evidence type="ECO:0000259" key="1">
    <source>
        <dbReference type="Pfam" id="PF13449"/>
    </source>
</evidence>
<protein>
    <submittedName>
        <fullName evidence="2">Esterase-like activity of phytase family protein</fullName>
    </submittedName>
</protein>
<evidence type="ECO:0000313" key="2">
    <source>
        <dbReference type="EMBL" id="QPJ63802.1"/>
    </source>
</evidence>
<dbReference type="AlphaFoldDB" id="A0A7T0BZY1"/>
<proteinExistence type="predicted"/>
<organism evidence="2 3">
    <name type="scientific">Candidatus Nitronauta litoralis</name>
    <dbReference type="NCBI Taxonomy" id="2705533"/>
    <lineage>
        <taxon>Bacteria</taxon>
        <taxon>Pseudomonadati</taxon>
        <taxon>Nitrospinota/Tectimicrobiota group</taxon>
        <taxon>Nitrospinota</taxon>
        <taxon>Nitrospinia</taxon>
        <taxon>Nitrospinales</taxon>
        <taxon>Nitrospinaceae</taxon>
        <taxon>Candidatus Nitronauta</taxon>
    </lineage>
</organism>